<dbReference type="Proteomes" id="UP001231941">
    <property type="component" value="Unassembled WGS sequence"/>
</dbReference>
<evidence type="ECO:0000313" key="9">
    <source>
        <dbReference type="EMBL" id="MDP5277036.1"/>
    </source>
</evidence>
<gene>
    <name evidence="9" type="ORF">Q5Y73_23340</name>
</gene>
<dbReference type="RefSeq" id="WP_305994338.1">
    <property type="nucleotide sequence ID" value="NZ_JAVAMP010000023.1"/>
</dbReference>
<comment type="subcellular location">
    <subcellularLocation>
        <location evidence="1">Cell membrane</location>
        <topology evidence="1">Multi-pass membrane protein</topology>
    </subcellularLocation>
</comment>
<reference evidence="9 10" key="1">
    <citation type="submission" date="2023-08" db="EMBL/GenBank/DDBJ databases">
        <authorList>
            <person name="Park J.-S."/>
        </authorList>
    </citation>
    <scope>NUCLEOTIDE SEQUENCE [LARGE SCALE GENOMIC DNA]</scope>
    <source>
        <strain evidence="9 10">2205SS18-9</strain>
    </source>
</reference>
<dbReference type="InterPro" id="IPR025857">
    <property type="entry name" value="MacB_PCD"/>
</dbReference>
<dbReference type="Pfam" id="PF12704">
    <property type="entry name" value="MacB_PCD"/>
    <property type="match status" value="1"/>
</dbReference>
<dbReference type="InterPro" id="IPR038766">
    <property type="entry name" value="Membrane_comp_ABC_pdt"/>
</dbReference>
<feature type="domain" description="ABC3 transporter permease C-terminal" evidence="7">
    <location>
        <begin position="656"/>
        <end position="773"/>
    </location>
</feature>
<feature type="transmembrane region" description="Helical" evidence="6">
    <location>
        <begin position="263"/>
        <end position="284"/>
    </location>
</feature>
<evidence type="ECO:0000256" key="1">
    <source>
        <dbReference type="ARBA" id="ARBA00004651"/>
    </source>
</evidence>
<feature type="transmembrane region" description="Helical" evidence="6">
    <location>
        <begin position="650"/>
        <end position="672"/>
    </location>
</feature>
<evidence type="ECO:0000256" key="4">
    <source>
        <dbReference type="ARBA" id="ARBA00022989"/>
    </source>
</evidence>
<feature type="transmembrane region" description="Helical" evidence="6">
    <location>
        <begin position="429"/>
        <end position="450"/>
    </location>
</feature>
<feature type="domain" description="ABC3 transporter permease C-terminal" evidence="7">
    <location>
        <begin position="263"/>
        <end position="383"/>
    </location>
</feature>
<feature type="domain" description="MacB-like periplasmic core" evidence="8">
    <location>
        <begin position="23"/>
        <end position="227"/>
    </location>
</feature>
<dbReference type="PANTHER" id="PTHR30287:SF1">
    <property type="entry name" value="INNER MEMBRANE PROTEIN"/>
    <property type="match status" value="1"/>
</dbReference>
<accession>A0ABT9J600</accession>
<feature type="transmembrane region" description="Helical" evidence="6">
    <location>
        <begin position="747"/>
        <end position="765"/>
    </location>
</feature>
<feature type="transmembrane region" description="Helical" evidence="6">
    <location>
        <begin position="706"/>
        <end position="727"/>
    </location>
</feature>
<evidence type="ECO:0000256" key="5">
    <source>
        <dbReference type="ARBA" id="ARBA00023136"/>
    </source>
</evidence>
<evidence type="ECO:0000259" key="7">
    <source>
        <dbReference type="Pfam" id="PF02687"/>
    </source>
</evidence>
<evidence type="ECO:0000256" key="3">
    <source>
        <dbReference type="ARBA" id="ARBA00022692"/>
    </source>
</evidence>
<evidence type="ECO:0000313" key="10">
    <source>
        <dbReference type="Proteomes" id="UP001231941"/>
    </source>
</evidence>
<comment type="caution">
    <text evidence="9">The sequence shown here is derived from an EMBL/GenBank/DDBJ whole genome shotgun (WGS) entry which is preliminary data.</text>
</comment>
<keyword evidence="10" id="KW-1185">Reference proteome</keyword>
<dbReference type="EMBL" id="JAVAMP010000023">
    <property type="protein sequence ID" value="MDP5277036.1"/>
    <property type="molecule type" value="Genomic_DNA"/>
</dbReference>
<feature type="transmembrane region" description="Helical" evidence="6">
    <location>
        <begin position="352"/>
        <end position="374"/>
    </location>
</feature>
<sequence length="782" mass="88292">MGKLLLKLLRDLKEFKGQFISITLVIAVGAFFFAGFSTFSKNLSEYSSKYYEDSNLTDLWVYFDSISPEDINIFRQIDEIKNIEGRYVLDVNQKFDEVTTTLKLHSIPENNKINKIQIIGGGRPTNFQSIVIDTDYAKEHNFSIGDEIEISTPFNDILLKISGFGESSEYTIKSRDTSDFPPNHKEYGIAYVSESTMAYITGNNNYNEVLIDVDDPTDAELVESKIIETSEQTNFLYTLKRDLNLSYKQFTGEIKQQEELAKILPLIFFLVAAVITFLTVSRLVDSQRTQIGIMKALGNNNLKIISHYLGYAMITGLVGGIIGSVLGSIFLPEIFMDQVRAIVSLPGFRINIYYENIVLASLFSVFFGVISSYLSCKKILKESASSGMRAKPPKEVRSTSLEKNTKLWEKLSYGNKLILRNILLNKKRAIYSSLGIVCCVSLLILSFGYLDSRELLIDKQYNEVHQYDLKVVYNTPIEDRNNLGIPINSLYYNTLAETNVVITNIDEVVDSNLIITSKENNFINNYDYNGTLLPLDNQGVIIAERFAKNYNLSKGDTLSLKLIGSEYKGRTIDVKISNISVQYINQEIFATPELLTKLGVNFPPSTLLIKAQDSMDIDNIYNTFNTMNNVKEVKSIDEVQKITESGLQNLFNMIVVLIICAVVLSSAAIYNISIINITERIRELATLKVLGYHRNKINKLIFIENILITIFGIVVGIPTGIVLYISIIKRFTLDNMVFPIILSLDSILFPIIITISVTILCTLSLRRTVKNINMIESLKSIE</sequence>
<dbReference type="Pfam" id="PF02687">
    <property type="entry name" value="FtsX"/>
    <property type="match status" value="2"/>
</dbReference>
<organism evidence="9 10">
    <name type="scientific">Chengkuizengella axinellae</name>
    <dbReference type="NCBI Taxonomy" id="3064388"/>
    <lineage>
        <taxon>Bacteria</taxon>
        <taxon>Bacillati</taxon>
        <taxon>Bacillota</taxon>
        <taxon>Bacilli</taxon>
        <taxon>Bacillales</taxon>
        <taxon>Paenibacillaceae</taxon>
        <taxon>Chengkuizengella</taxon>
    </lineage>
</organism>
<dbReference type="InterPro" id="IPR003838">
    <property type="entry name" value="ABC3_permease_C"/>
</dbReference>
<evidence type="ECO:0000256" key="2">
    <source>
        <dbReference type="ARBA" id="ARBA00022475"/>
    </source>
</evidence>
<keyword evidence="4 6" id="KW-1133">Transmembrane helix</keyword>
<evidence type="ECO:0000259" key="8">
    <source>
        <dbReference type="Pfam" id="PF12704"/>
    </source>
</evidence>
<keyword evidence="5 6" id="KW-0472">Membrane</keyword>
<keyword evidence="2" id="KW-1003">Cell membrane</keyword>
<keyword evidence="3 6" id="KW-0812">Transmembrane</keyword>
<proteinExistence type="predicted"/>
<name>A0ABT9J600_9BACL</name>
<feature type="transmembrane region" description="Helical" evidence="6">
    <location>
        <begin position="305"/>
        <end position="332"/>
    </location>
</feature>
<evidence type="ECO:0000256" key="6">
    <source>
        <dbReference type="SAM" id="Phobius"/>
    </source>
</evidence>
<protein>
    <submittedName>
        <fullName evidence="9">FtsX-like permease family protein</fullName>
    </submittedName>
</protein>
<dbReference type="PANTHER" id="PTHR30287">
    <property type="entry name" value="MEMBRANE COMPONENT OF PREDICTED ABC SUPERFAMILY METABOLITE UPTAKE TRANSPORTER"/>
    <property type="match status" value="1"/>
</dbReference>
<feature type="transmembrane region" description="Helical" evidence="6">
    <location>
        <begin position="20"/>
        <end position="39"/>
    </location>
</feature>